<sequence>MSERSLPIRIVIADDHLMVRMGLRMMLRMGEGMELVGEANDGKEAIQLAETLRPDVVLMDLRMPVMDGLEALTYIRQHWPEIAVLILTTYNEDDLMIKGLQAGAHGYLLKDTTLETLHDAIVAAARGEILLQAAIMKRVLEHTTPTYPAPLAPAGRKRSKTNLTERELEVLAAVAQGQRNKEIARSLKVSERTIWAYLTNIYTKLDVDSRTSAVTVAIKRGLLPLQEGEQAFPDRDNG</sequence>
<evidence type="ECO:0000256" key="2">
    <source>
        <dbReference type="ARBA" id="ARBA00023125"/>
    </source>
</evidence>
<gene>
    <name evidence="6" type="ORF">EPA93_43195</name>
</gene>
<reference evidence="6 7" key="1">
    <citation type="submission" date="2019-01" db="EMBL/GenBank/DDBJ databases">
        <title>Ktedonosporobacter rubrisoli SCAWS-G2.</title>
        <authorList>
            <person name="Huang Y."/>
            <person name="Yan B."/>
        </authorList>
    </citation>
    <scope>NUCLEOTIDE SEQUENCE [LARGE SCALE GENOMIC DNA]</scope>
    <source>
        <strain evidence="6 7">SCAWS-G2</strain>
    </source>
</reference>
<dbReference type="CDD" id="cd06170">
    <property type="entry name" value="LuxR_C_like"/>
    <property type="match status" value="1"/>
</dbReference>
<evidence type="ECO:0000256" key="3">
    <source>
        <dbReference type="PROSITE-ProRule" id="PRU00169"/>
    </source>
</evidence>
<dbReference type="GO" id="GO:0006355">
    <property type="term" value="P:regulation of DNA-templated transcription"/>
    <property type="evidence" value="ECO:0007669"/>
    <property type="project" value="InterPro"/>
</dbReference>
<dbReference type="InterPro" id="IPR058245">
    <property type="entry name" value="NreC/VraR/RcsB-like_REC"/>
</dbReference>
<dbReference type="InterPro" id="IPR001789">
    <property type="entry name" value="Sig_transdc_resp-reg_receiver"/>
</dbReference>
<dbReference type="Gene3D" id="3.40.50.2300">
    <property type="match status" value="1"/>
</dbReference>
<dbReference type="InterPro" id="IPR011006">
    <property type="entry name" value="CheY-like_superfamily"/>
</dbReference>
<dbReference type="SMART" id="SM00448">
    <property type="entry name" value="REC"/>
    <property type="match status" value="1"/>
</dbReference>
<keyword evidence="2" id="KW-0238">DNA-binding</keyword>
<dbReference type="SUPFAM" id="SSF46894">
    <property type="entry name" value="C-terminal effector domain of the bipartite response regulators"/>
    <property type="match status" value="1"/>
</dbReference>
<dbReference type="InterPro" id="IPR016032">
    <property type="entry name" value="Sig_transdc_resp-reg_C-effctor"/>
</dbReference>
<keyword evidence="7" id="KW-1185">Reference proteome</keyword>
<dbReference type="PRINTS" id="PR00038">
    <property type="entry name" value="HTHLUXR"/>
</dbReference>
<dbReference type="PROSITE" id="PS00622">
    <property type="entry name" value="HTH_LUXR_1"/>
    <property type="match status" value="1"/>
</dbReference>
<dbReference type="AlphaFoldDB" id="A0A4P6K395"/>
<keyword evidence="1 3" id="KW-0597">Phosphoprotein</keyword>
<dbReference type="InterPro" id="IPR000792">
    <property type="entry name" value="Tscrpt_reg_LuxR_C"/>
</dbReference>
<dbReference type="Proteomes" id="UP000290365">
    <property type="component" value="Chromosome"/>
</dbReference>
<dbReference type="KEGG" id="kbs:EPA93_43195"/>
<name>A0A4P6K395_KTERU</name>
<dbReference type="RefSeq" id="WP_129893491.1">
    <property type="nucleotide sequence ID" value="NZ_CP035758.1"/>
</dbReference>
<dbReference type="GO" id="GO:0000160">
    <property type="term" value="P:phosphorelay signal transduction system"/>
    <property type="evidence" value="ECO:0007669"/>
    <property type="project" value="InterPro"/>
</dbReference>
<dbReference type="GO" id="GO:0003677">
    <property type="term" value="F:DNA binding"/>
    <property type="evidence" value="ECO:0007669"/>
    <property type="project" value="UniProtKB-KW"/>
</dbReference>
<evidence type="ECO:0000313" key="7">
    <source>
        <dbReference type="Proteomes" id="UP000290365"/>
    </source>
</evidence>
<protein>
    <submittedName>
        <fullName evidence="6">Response regulator transcription factor</fullName>
    </submittedName>
</protein>
<evidence type="ECO:0000256" key="1">
    <source>
        <dbReference type="ARBA" id="ARBA00022553"/>
    </source>
</evidence>
<dbReference type="CDD" id="cd17535">
    <property type="entry name" value="REC_NarL-like"/>
    <property type="match status" value="1"/>
</dbReference>
<evidence type="ECO:0000259" key="5">
    <source>
        <dbReference type="PROSITE" id="PS50110"/>
    </source>
</evidence>
<dbReference type="PANTHER" id="PTHR43214">
    <property type="entry name" value="TWO-COMPONENT RESPONSE REGULATOR"/>
    <property type="match status" value="1"/>
</dbReference>
<dbReference type="OrthoDB" id="9780153at2"/>
<dbReference type="EMBL" id="CP035758">
    <property type="protein sequence ID" value="QBD82422.1"/>
    <property type="molecule type" value="Genomic_DNA"/>
</dbReference>
<dbReference type="SUPFAM" id="SSF52172">
    <property type="entry name" value="CheY-like"/>
    <property type="match status" value="1"/>
</dbReference>
<dbReference type="PROSITE" id="PS50043">
    <property type="entry name" value="HTH_LUXR_2"/>
    <property type="match status" value="1"/>
</dbReference>
<organism evidence="6 7">
    <name type="scientific">Ktedonosporobacter rubrisoli</name>
    <dbReference type="NCBI Taxonomy" id="2509675"/>
    <lineage>
        <taxon>Bacteria</taxon>
        <taxon>Bacillati</taxon>
        <taxon>Chloroflexota</taxon>
        <taxon>Ktedonobacteria</taxon>
        <taxon>Ktedonobacterales</taxon>
        <taxon>Ktedonosporobacteraceae</taxon>
        <taxon>Ktedonosporobacter</taxon>
    </lineage>
</organism>
<dbReference type="PANTHER" id="PTHR43214:SF37">
    <property type="entry name" value="TRANSCRIPTIONAL REGULATORY PROTEIN YDFI"/>
    <property type="match status" value="1"/>
</dbReference>
<dbReference type="InterPro" id="IPR039420">
    <property type="entry name" value="WalR-like"/>
</dbReference>
<feature type="domain" description="HTH luxR-type" evidence="4">
    <location>
        <begin position="156"/>
        <end position="221"/>
    </location>
</feature>
<evidence type="ECO:0000313" key="6">
    <source>
        <dbReference type="EMBL" id="QBD82422.1"/>
    </source>
</evidence>
<dbReference type="Pfam" id="PF00196">
    <property type="entry name" value="GerE"/>
    <property type="match status" value="1"/>
</dbReference>
<proteinExistence type="predicted"/>
<dbReference type="SMART" id="SM00421">
    <property type="entry name" value="HTH_LUXR"/>
    <property type="match status" value="1"/>
</dbReference>
<feature type="modified residue" description="4-aspartylphosphate" evidence="3">
    <location>
        <position position="60"/>
    </location>
</feature>
<evidence type="ECO:0000259" key="4">
    <source>
        <dbReference type="PROSITE" id="PS50043"/>
    </source>
</evidence>
<feature type="domain" description="Response regulatory" evidence="5">
    <location>
        <begin position="9"/>
        <end position="125"/>
    </location>
</feature>
<dbReference type="PROSITE" id="PS50110">
    <property type="entry name" value="RESPONSE_REGULATORY"/>
    <property type="match status" value="1"/>
</dbReference>
<accession>A0A4P6K395</accession>
<dbReference type="Pfam" id="PF00072">
    <property type="entry name" value="Response_reg"/>
    <property type="match status" value="1"/>
</dbReference>